<dbReference type="InterPro" id="IPR009057">
    <property type="entry name" value="Homeodomain-like_sf"/>
</dbReference>
<reference evidence="4 5" key="1">
    <citation type="submission" date="2020-07" db="EMBL/GenBank/DDBJ databases">
        <title>Sequencing the genomes of 1000 actinobacteria strains.</title>
        <authorList>
            <person name="Klenk H.-P."/>
        </authorList>
    </citation>
    <scope>NUCLEOTIDE SEQUENCE [LARGE SCALE GENOMIC DNA]</scope>
    <source>
        <strain evidence="4 5">DSM 102047</strain>
    </source>
</reference>
<dbReference type="SUPFAM" id="SSF46689">
    <property type="entry name" value="Homeodomain-like"/>
    <property type="match status" value="1"/>
</dbReference>
<evidence type="ECO:0000313" key="5">
    <source>
        <dbReference type="Proteomes" id="UP000521748"/>
    </source>
</evidence>
<feature type="domain" description="HTH tetR-type" evidence="3">
    <location>
        <begin position="19"/>
        <end position="79"/>
    </location>
</feature>
<dbReference type="InterPro" id="IPR001647">
    <property type="entry name" value="HTH_TetR"/>
</dbReference>
<dbReference type="RefSeq" id="WP_179390317.1">
    <property type="nucleotide sequence ID" value="NZ_JACBYQ010000002.1"/>
</dbReference>
<dbReference type="Proteomes" id="UP000521748">
    <property type="component" value="Unassembled WGS sequence"/>
</dbReference>
<keyword evidence="5" id="KW-1185">Reference proteome</keyword>
<accession>A0A7Y9S8R7</accession>
<evidence type="ECO:0000256" key="2">
    <source>
        <dbReference type="PROSITE-ProRule" id="PRU00335"/>
    </source>
</evidence>
<comment type="caution">
    <text evidence="4">The sequence shown here is derived from an EMBL/GenBank/DDBJ whole genome shotgun (WGS) entry which is preliminary data.</text>
</comment>
<dbReference type="PANTHER" id="PTHR30055">
    <property type="entry name" value="HTH-TYPE TRANSCRIPTIONAL REGULATOR RUTR"/>
    <property type="match status" value="1"/>
</dbReference>
<dbReference type="PRINTS" id="PR00455">
    <property type="entry name" value="HTHTETR"/>
</dbReference>
<feature type="DNA-binding region" description="H-T-H motif" evidence="2">
    <location>
        <begin position="42"/>
        <end position="61"/>
    </location>
</feature>
<dbReference type="PROSITE" id="PS50977">
    <property type="entry name" value="HTH_TETR_2"/>
    <property type="match status" value="1"/>
</dbReference>
<dbReference type="GO" id="GO:0003700">
    <property type="term" value="F:DNA-binding transcription factor activity"/>
    <property type="evidence" value="ECO:0007669"/>
    <property type="project" value="TreeGrafter"/>
</dbReference>
<evidence type="ECO:0000259" key="3">
    <source>
        <dbReference type="PROSITE" id="PS50977"/>
    </source>
</evidence>
<dbReference type="PANTHER" id="PTHR30055:SF235">
    <property type="entry name" value="TRANSCRIPTIONAL REGULATORY PROTEIN"/>
    <property type="match status" value="1"/>
</dbReference>
<dbReference type="InterPro" id="IPR036271">
    <property type="entry name" value="Tet_transcr_reg_TetR-rel_C_sf"/>
</dbReference>
<evidence type="ECO:0000256" key="1">
    <source>
        <dbReference type="ARBA" id="ARBA00023125"/>
    </source>
</evidence>
<dbReference type="GO" id="GO:0000976">
    <property type="term" value="F:transcription cis-regulatory region binding"/>
    <property type="evidence" value="ECO:0007669"/>
    <property type="project" value="TreeGrafter"/>
</dbReference>
<dbReference type="InterPro" id="IPR050109">
    <property type="entry name" value="HTH-type_TetR-like_transc_reg"/>
</dbReference>
<protein>
    <submittedName>
        <fullName evidence="4">AcrR family transcriptional regulator</fullName>
    </submittedName>
</protein>
<proteinExistence type="predicted"/>
<dbReference type="Pfam" id="PF17920">
    <property type="entry name" value="TetR_C_16"/>
    <property type="match status" value="1"/>
</dbReference>
<name>A0A7Y9S8R7_9MICC</name>
<dbReference type="Gene3D" id="1.10.10.60">
    <property type="entry name" value="Homeodomain-like"/>
    <property type="match status" value="1"/>
</dbReference>
<keyword evidence="1 2" id="KW-0238">DNA-binding</keyword>
<dbReference type="InterPro" id="IPR041678">
    <property type="entry name" value="TetR_C_16"/>
</dbReference>
<dbReference type="Gene3D" id="1.10.357.10">
    <property type="entry name" value="Tetracycline Repressor, domain 2"/>
    <property type="match status" value="1"/>
</dbReference>
<dbReference type="Pfam" id="PF00440">
    <property type="entry name" value="TetR_N"/>
    <property type="match status" value="1"/>
</dbReference>
<evidence type="ECO:0000313" key="4">
    <source>
        <dbReference type="EMBL" id="NYE96695.1"/>
    </source>
</evidence>
<dbReference type="AlphaFoldDB" id="A0A7Y9S8R7"/>
<dbReference type="EMBL" id="JACBYQ010000002">
    <property type="protein sequence ID" value="NYE96695.1"/>
    <property type="molecule type" value="Genomic_DNA"/>
</dbReference>
<gene>
    <name evidence="4" type="ORF">FHU41_002945</name>
</gene>
<sequence length="218" mass="23536">MSTANSLGNSKRGRRRGSEDTRELILTAARGLFAESGFDAVSIRQIARLAGVDPALIHHYFSSKDELFEACVELPANPAEVLAEIGDYPPNQRAEPLLLAVLGLWESPAQAALLALLKSAVNSPGRSALMRQVLGKLMLPRLILGLEEDPELQRLRGSLVVSQVFGLVMTRYVLKLEPLSSAPLPEVVRWAAPTVQRYLTGNLDGGELSGGLPEFVDG</sequence>
<organism evidence="4 5">
    <name type="scientific">Psychromicrobium silvestre</name>
    <dbReference type="NCBI Taxonomy" id="1645614"/>
    <lineage>
        <taxon>Bacteria</taxon>
        <taxon>Bacillati</taxon>
        <taxon>Actinomycetota</taxon>
        <taxon>Actinomycetes</taxon>
        <taxon>Micrococcales</taxon>
        <taxon>Micrococcaceae</taxon>
        <taxon>Psychromicrobium</taxon>
    </lineage>
</organism>
<dbReference type="SUPFAM" id="SSF48498">
    <property type="entry name" value="Tetracyclin repressor-like, C-terminal domain"/>
    <property type="match status" value="1"/>
</dbReference>